<evidence type="ECO:0000313" key="1">
    <source>
        <dbReference type="EMBL" id="QHT83750.1"/>
    </source>
</evidence>
<protein>
    <submittedName>
        <fullName evidence="1">Uncharacterized protein</fullName>
    </submittedName>
</protein>
<organism evidence="1">
    <name type="scientific">viral metagenome</name>
    <dbReference type="NCBI Taxonomy" id="1070528"/>
    <lineage>
        <taxon>unclassified sequences</taxon>
        <taxon>metagenomes</taxon>
        <taxon>organismal metagenomes</taxon>
    </lineage>
</organism>
<accession>A0A6C0HTN2</accession>
<proteinExistence type="predicted"/>
<dbReference type="EMBL" id="MN740011">
    <property type="protein sequence ID" value="QHT83750.1"/>
    <property type="molecule type" value="Genomic_DNA"/>
</dbReference>
<dbReference type="AlphaFoldDB" id="A0A6C0HTN2"/>
<reference evidence="1" key="1">
    <citation type="journal article" date="2020" name="Nature">
        <title>Giant virus diversity and host interactions through global metagenomics.</title>
        <authorList>
            <person name="Schulz F."/>
            <person name="Roux S."/>
            <person name="Paez-Espino D."/>
            <person name="Jungbluth S."/>
            <person name="Walsh D.A."/>
            <person name="Denef V.J."/>
            <person name="McMahon K.D."/>
            <person name="Konstantinidis K.T."/>
            <person name="Eloe-Fadrosh E.A."/>
            <person name="Kyrpides N.C."/>
            <person name="Woyke T."/>
        </authorList>
    </citation>
    <scope>NUCLEOTIDE SEQUENCE</scope>
    <source>
        <strain evidence="1">GVMAG-M-3300023184-168</strain>
    </source>
</reference>
<sequence length="161" mass="19426">MYKTTTNITNMTTQVYEELFLVNNIPEFEGIQEVSDMIKGYAYTSEMYMIRDMELARNFAYKFKLVNYAIRQAMSRKNSDKYIENYDDEEHWGFGYERYDPYEIKNCDMGYQFINGNLIHHIETLQIQAVNCYICGEYVHTDTRCKYYPYTLPFCNCYREL</sequence>
<name>A0A6C0HTN2_9ZZZZ</name>